<dbReference type="InterPro" id="IPR015946">
    <property type="entry name" value="KH_dom-like_a/b"/>
</dbReference>
<dbReference type="Gene3D" id="3.40.50.300">
    <property type="entry name" value="P-loop containing nucleotide triphosphate hydrolases"/>
    <property type="match status" value="2"/>
</dbReference>
<comment type="subunit">
    <text evidence="8">Associates with the 50S ribosomal subunit.</text>
</comment>
<evidence type="ECO:0000256" key="5">
    <source>
        <dbReference type="ARBA" id="ARBA00022741"/>
    </source>
</evidence>
<feature type="domain" description="EngA-type G" evidence="12">
    <location>
        <begin position="3"/>
        <end position="173"/>
    </location>
</feature>
<dbReference type="GO" id="GO:0005525">
    <property type="term" value="F:GTP binding"/>
    <property type="evidence" value="ECO:0007669"/>
    <property type="project" value="UniProtKB-UniRule"/>
</dbReference>
<dbReference type="NCBIfam" id="TIGR00231">
    <property type="entry name" value="small_GTP"/>
    <property type="match status" value="2"/>
</dbReference>
<evidence type="ECO:0000256" key="3">
    <source>
        <dbReference type="ARBA" id="ARBA00022517"/>
    </source>
</evidence>
<dbReference type="PROSITE" id="PS51712">
    <property type="entry name" value="G_ENGA"/>
    <property type="match status" value="2"/>
</dbReference>
<comment type="caution">
    <text evidence="8">Lacks conserved residue(s) required for the propagation of feature annotation.</text>
</comment>
<name>A0A1F6TKE0_9PROT</name>
<keyword evidence="6 8" id="KW-0342">GTP-binding</keyword>
<dbReference type="Pfam" id="PF14714">
    <property type="entry name" value="KH_dom-like"/>
    <property type="match status" value="1"/>
</dbReference>
<dbReference type="InterPro" id="IPR027417">
    <property type="entry name" value="P-loop_NTPase"/>
</dbReference>
<keyword evidence="3 8" id="KW-0690">Ribosome biogenesis</keyword>
<evidence type="ECO:0000259" key="12">
    <source>
        <dbReference type="PROSITE" id="PS51712"/>
    </source>
</evidence>
<dbReference type="InterPro" id="IPR003593">
    <property type="entry name" value="AAA+_ATPase"/>
</dbReference>
<dbReference type="InterPro" id="IPR032859">
    <property type="entry name" value="KH_dom-like"/>
</dbReference>
<evidence type="ECO:0000256" key="7">
    <source>
        <dbReference type="ARBA" id="ARBA00032345"/>
    </source>
</evidence>
<evidence type="ECO:0000256" key="10">
    <source>
        <dbReference type="RuleBase" id="RU004481"/>
    </source>
</evidence>
<feature type="domain" description="EngA-type G" evidence="12">
    <location>
        <begin position="183"/>
        <end position="356"/>
    </location>
</feature>
<feature type="binding site" evidence="8">
    <location>
        <begin position="125"/>
        <end position="128"/>
    </location>
    <ligand>
        <name>GTP</name>
        <dbReference type="ChEBI" id="CHEBI:37565"/>
        <label>1</label>
    </ligand>
</feature>
<reference evidence="13 14" key="1">
    <citation type="journal article" date="2016" name="Nat. Commun.">
        <title>Thousands of microbial genomes shed light on interconnected biogeochemical processes in an aquifer system.</title>
        <authorList>
            <person name="Anantharaman K."/>
            <person name="Brown C.T."/>
            <person name="Hug L.A."/>
            <person name="Sharon I."/>
            <person name="Castelle C.J."/>
            <person name="Probst A.J."/>
            <person name="Thomas B.C."/>
            <person name="Singh A."/>
            <person name="Wilkins M.J."/>
            <person name="Karaoz U."/>
            <person name="Brodie E.L."/>
            <person name="Williams K.H."/>
            <person name="Hubbard S.S."/>
            <person name="Banfield J.F."/>
        </authorList>
    </citation>
    <scope>NUCLEOTIDE SEQUENCE [LARGE SCALE GENOMIC DNA]</scope>
</reference>
<dbReference type="PANTHER" id="PTHR43834:SF6">
    <property type="entry name" value="GTPASE DER"/>
    <property type="match status" value="1"/>
</dbReference>
<keyword evidence="5 8" id="KW-0547">Nucleotide-binding</keyword>
<dbReference type="PIRSF" id="PIRSF006485">
    <property type="entry name" value="GTP-binding_EngA"/>
    <property type="match status" value="1"/>
</dbReference>
<dbReference type="InterPro" id="IPR005225">
    <property type="entry name" value="Small_GTP-bd"/>
</dbReference>
<feature type="compositionally biased region" description="Basic residues" evidence="11">
    <location>
        <begin position="464"/>
        <end position="476"/>
    </location>
</feature>
<protein>
    <recommendedName>
        <fullName evidence="2 8">GTPase Der</fullName>
    </recommendedName>
    <alternativeName>
        <fullName evidence="7 8">GTP-binding protein EngA</fullName>
    </alternativeName>
</protein>
<comment type="caution">
    <text evidence="13">The sequence shown here is derived from an EMBL/GenBank/DDBJ whole genome shotgun (WGS) entry which is preliminary data.</text>
</comment>
<dbReference type="InterPro" id="IPR031166">
    <property type="entry name" value="G_ENGA"/>
</dbReference>
<feature type="region of interest" description="Disordered" evidence="11">
    <location>
        <begin position="439"/>
        <end position="476"/>
    </location>
</feature>
<dbReference type="FunFam" id="3.40.50.300:FF:000057">
    <property type="entry name" value="GTPase Der"/>
    <property type="match status" value="1"/>
</dbReference>
<dbReference type="CDD" id="cd01894">
    <property type="entry name" value="EngA1"/>
    <property type="match status" value="1"/>
</dbReference>
<proteinExistence type="inferred from homology"/>
<evidence type="ECO:0000256" key="11">
    <source>
        <dbReference type="SAM" id="MobiDB-lite"/>
    </source>
</evidence>
<dbReference type="AlphaFoldDB" id="A0A1F6TKE0"/>
<comment type="function">
    <text evidence="8 10">GTPase that plays an essential role in the late steps of ribosome biogenesis.</text>
</comment>
<feature type="binding site" evidence="8">
    <location>
        <begin position="301"/>
        <end position="304"/>
    </location>
    <ligand>
        <name>GTP</name>
        <dbReference type="ChEBI" id="CHEBI:37565"/>
        <label>2</label>
    </ligand>
</feature>
<dbReference type="Gene3D" id="3.30.300.20">
    <property type="match status" value="1"/>
</dbReference>
<dbReference type="NCBIfam" id="TIGR03594">
    <property type="entry name" value="GTPase_EngA"/>
    <property type="match status" value="1"/>
</dbReference>
<evidence type="ECO:0000313" key="13">
    <source>
        <dbReference type="EMBL" id="OGI45548.1"/>
    </source>
</evidence>
<dbReference type="EMBL" id="MFSU01000102">
    <property type="protein sequence ID" value="OGI45548.1"/>
    <property type="molecule type" value="Genomic_DNA"/>
</dbReference>
<dbReference type="SMART" id="SM00382">
    <property type="entry name" value="AAA"/>
    <property type="match status" value="2"/>
</dbReference>
<evidence type="ECO:0000256" key="9">
    <source>
        <dbReference type="PROSITE-ProRule" id="PRU01049"/>
    </source>
</evidence>
<dbReference type="FunFam" id="3.30.300.20:FF:000004">
    <property type="entry name" value="GTPase Der"/>
    <property type="match status" value="1"/>
</dbReference>
<evidence type="ECO:0000313" key="14">
    <source>
        <dbReference type="Proteomes" id="UP000178885"/>
    </source>
</evidence>
<dbReference type="PANTHER" id="PTHR43834">
    <property type="entry name" value="GTPASE DER"/>
    <property type="match status" value="1"/>
</dbReference>
<evidence type="ECO:0000256" key="8">
    <source>
        <dbReference type="HAMAP-Rule" id="MF_00195"/>
    </source>
</evidence>
<gene>
    <name evidence="8" type="primary">der</name>
    <name evidence="13" type="ORF">A2151_04910</name>
</gene>
<dbReference type="HAMAP" id="MF_00195">
    <property type="entry name" value="GTPase_Der"/>
    <property type="match status" value="1"/>
</dbReference>
<feature type="binding site" evidence="8">
    <location>
        <begin position="56"/>
        <end position="60"/>
    </location>
    <ligand>
        <name>GTP</name>
        <dbReference type="ChEBI" id="CHEBI:37565"/>
        <label>1</label>
    </ligand>
</feature>
<dbReference type="GO" id="GO:0043022">
    <property type="term" value="F:ribosome binding"/>
    <property type="evidence" value="ECO:0007669"/>
    <property type="project" value="TreeGrafter"/>
</dbReference>
<dbReference type="Pfam" id="PF01926">
    <property type="entry name" value="MMR_HSR1"/>
    <property type="match status" value="2"/>
</dbReference>
<dbReference type="FunFam" id="3.40.50.300:FF:000040">
    <property type="entry name" value="GTPase Der"/>
    <property type="match status" value="1"/>
</dbReference>
<dbReference type="SUPFAM" id="SSF52540">
    <property type="entry name" value="P-loop containing nucleoside triphosphate hydrolases"/>
    <property type="match status" value="2"/>
</dbReference>
<dbReference type="STRING" id="1817760.A2151_04910"/>
<feature type="binding site" evidence="8">
    <location>
        <begin position="236"/>
        <end position="240"/>
    </location>
    <ligand>
        <name>GTP</name>
        <dbReference type="ChEBI" id="CHEBI:37565"/>
        <label>2</label>
    </ligand>
</feature>
<sequence length="476" mass="51676">MKPVIALVGRPSVGKSTLFNRLTRSRLALVADAPGLTRDRQYGDGRMGDRPYLVVDTGGLAEGLEPTGKAPASIVELVAEQARQAVAEADAVILLVDGRAGLHPLDREIANHLRRLGKPVWLAVNKTEGLPPETAVAEFHALGLGRPHAVSAAHGEGVRGLVQAVLGTLAVAPEEAPAEEALPRIAVVGRPNAGKSTLVNTLLGEERVIVYDQPGTTRESIYVPLERGGRRYILIDTAGVRRRARVRDVLEKFSVVKTLQAIEEANVVILVLDAQAGVAEQDATLAGYVLEQGRALVVAVNKWDALDAPAREWLTRELHRKLDFLVFASAHYISALRGEGIAALFPSVDRAYASAHASLSTPRLNRVLQQAVQATPPPLIRGRRPRLKYAHQGGKNPPRIVVHGNLVAALPKAYRRYLANAFRKAFRLEGAPVRIECRQEENPYRPRPGATKKTSTKKSDRAGGGRRARIYKNKMV</sequence>
<dbReference type="CDD" id="cd01895">
    <property type="entry name" value="EngA2"/>
    <property type="match status" value="1"/>
</dbReference>
<dbReference type="InterPro" id="IPR016484">
    <property type="entry name" value="GTPase_Der"/>
</dbReference>
<evidence type="ECO:0000256" key="2">
    <source>
        <dbReference type="ARBA" id="ARBA00020953"/>
    </source>
</evidence>
<comment type="similarity">
    <text evidence="1 8 9 10">Belongs to the TRAFAC class TrmE-Era-EngA-EngB-Septin-like GTPase superfamily. EngA (Der) GTPase family.</text>
</comment>
<keyword evidence="4 10" id="KW-0677">Repeat</keyword>
<dbReference type="PRINTS" id="PR00326">
    <property type="entry name" value="GTP1OBG"/>
</dbReference>
<feature type="binding site" evidence="8">
    <location>
        <begin position="189"/>
        <end position="196"/>
    </location>
    <ligand>
        <name>GTP</name>
        <dbReference type="ChEBI" id="CHEBI:37565"/>
        <label>2</label>
    </ligand>
</feature>
<evidence type="ECO:0000256" key="4">
    <source>
        <dbReference type="ARBA" id="ARBA00022737"/>
    </source>
</evidence>
<organism evidence="13 14">
    <name type="scientific">Candidatus Muproteobacteria bacterium RBG_16_65_34</name>
    <dbReference type="NCBI Taxonomy" id="1817760"/>
    <lineage>
        <taxon>Bacteria</taxon>
        <taxon>Pseudomonadati</taxon>
        <taxon>Pseudomonadota</taxon>
        <taxon>Candidatus Muproteobacteria</taxon>
    </lineage>
</organism>
<dbReference type="Proteomes" id="UP000178885">
    <property type="component" value="Unassembled WGS sequence"/>
</dbReference>
<evidence type="ECO:0000256" key="6">
    <source>
        <dbReference type="ARBA" id="ARBA00023134"/>
    </source>
</evidence>
<evidence type="ECO:0000256" key="1">
    <source>
        <dbReference type="ARBA" id="ARBA00008279"/>
    </source>
</evidence>
<dbReference type="InterPro" id="IPR006073">
    <property type="entry name" value="GTP-bd"/>
</dbReference>
<accession>A0A1F6TKE0</accession>
<dbReference type="GO" id="GO:0042254">
    <property type="term" value="P:ribosome biogenesis"/>
    <property type="evidence" value="ECO:0007669"/>
    <property type="project" value="UniProtKB-KW"/>
</dbReference>